<keyword evidence="2 3" id="KW-0456">Lyase</keyword>
<dbReference type="AlphaFoldDB" id="A0ABD5VA30"/>
<dbReference type="Gene3D" id="3.40.50.9100">
    <property type="entry name" value="Dehydroquinase, class II"/>
    <property type="match status" value="1"/>
</dbReference>
<organism evidence="3 4">
    <name type="scientific">Halalkalicoccus tibetensis</name>
    <dbReference type="NCBI Taxonomy" id="175632"/>
    <lineage>
        <taxon>Archaea</taxon>
        <taxon>Methanobacteriati</taxon>
        <taxon>Methanobacteriota</taxon>
        <taxon>Stenosarchaea group</taxon>
        <taxon>Halobacteria</taxon>
        <taxon>Halobacteriales</taxon>
        <taxon>Halococcaceae</taxon>
        <taxon>Halalkalicoccus</taxon>
    </lineage>
</organism>
<dbReference type="PANTHER" id="PTHR21272:SF3">
    <property type="entry name" value="CATABOLIC 3-DEHYDROQUINASE"/>
    <property type="match status" value="1"/>
</dbReference>
<protein>
    <recommendedName>
        <fullName evidence="1">3-dehydroquinate dehydratase</fullName>
        <ecNumber evidence="1">4.2.1.10</ecNumber>
    </recommendedName>
</protein>
<evidence type="ECO:0000256" key="2">
    <source>
        <dbReference type="ARBA" id="ARBA00023239"/>
    </source>
</evidence>
<dbReference type="EMBL" id="JBHSXQ010000006">
    <property type="protein sequence ID" value="MFC6906969.1"/>
    <property type="molecule type" value="Genomic_DNA"/>
</dbReference>
<comment type="caution">
    <text evidence="3">The sequence shown here is derived from an EMBL/GenBank/DDBJ whole genome shotgun (WGS) entry which is preliminary data.</text>
</comment>
<keyword evidence="4" id="KW-1185">Reference proteome</keyword>
<dbReference type="InterPro" id="IPR036441">
    <property type="entry name" value="DHquinase_II_sf"/>
</dbReference>
<dbReference type="NCBIfam" id="NF003805">
    <property type="entry name" value="PRK05395.1-2"/>
    <property type="match status" value="1"/>
</dbReference>
<dbReference type="HAMAP" id="MF_00169">
    <property type="entry name" value="AroQ"/>
    <property type="match status" value="1"/>
</dbReference>
<dbReference type="NCBIfam" id="NF003807">
    <property type="entry name" value="PRK05395.1-4"/>
    <property type="match status" value="1"/>
</dbReference>
<evidence type="ECO:0000313" key="3">
    <source>
        <dbReference type="EMBL" id="MFC6906969.1"/>
    </source>
</evidence>
<dbReference type="Proteomes" id="UP001596312">
    <property type="component" value="Unassembled WGS sequence"/>
</dbReference>
<dbReference type="EC" id="4.2.1.10" evidence="1"/>
<proteinExistence type="inferred from homology"/>
<dbReference type="CDD" id="cd00466">
    <property type="entry name" value="DHQase_II"/>
    <property type="match status" value="1"/>
</dbReference>
<dbReference type="RefSeq" id="WP_340605549.1">
    <property type="nucleotide sequence ID" value="NZ_JBBMXV010000006.1"/>
</dbReference>
<name>A0ABD5VA30_9EURY</name>
<accession>A0ABD5VA30</accession>
<dbReference type="PANTHER" id="PTHR21272">
    <property type="entry name" value="CATABOLIC 3-DEHYDROQUINASE"/>
    <property type="match status" value="1"/>
</dbReference>
<dbReference type="PIRSF" id="PIRSF001399">
    <property type="entry name" value="DHquinase_II"/>
    <property type="match status" value="1"/>
</dbReference>
<evidence type="ECO:0000256" key="1">
    <source>
        <dbReference type="ARBA" id="ARBA00012060"/>
    </source>
</evidence>
<sequence>MHIDVYNGPNLNQIGNRSPEHYGITNEMIQQSIERTADKLSVEWDLYQTNYEGEMIDWIHNADADGVVLNPAAWTHYSVAIRDAVSLVEYPIVEVHISNIHNRGEDIEWRDRSIIAPKCIGQVAGLGVKSYELGMRAVHSELENRDDYQ</sequence>
<dbReference type="GO" id="GO:0003855">
    <property type="term" value="F:3-dehydroquinate dehydratase activity"/>
    <property type="evidence" value="ECO:0007669"/>
    <property type="project" value="UniProtKB-EC"/>
</dbReference>
<evidence type="ECO:0000313" key="4">
    <source>
        <dbReference type="Proteomes" id="UP001596312"/>
    </source>
</evidence>
<dbReference type="SUPFAM" id="SSF52304">
    <property type="entry name" value="Type II 3-dehydroquinate dehydratase"/>
    <property type="match status" value="1"/>
</dbReference>
<dbReference type="InterPro" id="IPR001874">
    <property type="entry name" value="DHquinase_II"/>
</dbReference>
<gene>
    <name evidence="3" type="ORF">ACFQGH_17400</name>
</gene>
<dbReference type="Pfam" id="PF01220">
    <property type="entry name" value="DHquinase_II"/>
    <property type="match status" value="1"/>
</dbReference>
<reference evidence="3 4" key="1">
    <citation type="journal article" date="2019" name="Int. J. Syst. Evol. Microbiol.">
        <title>The Global Catalogue of Microorganisms (GCM) 10K type strain sequencing project: providing services to taxonomists for standard genome sequencing and annotation.</title>
        <authorList>
            <consortium name="The Broad Institute Genomics Platform"/>
            <consortium name="The Broad Institute Genome Sequencing Center for Infectious Disease"/>
            <person name="Wu L."/>
            <person name="Ma J."/>
        </authorList>
    </citation>
    <scope>NUCLEOTIDE SEQUENCE [LARGE SCALE GENOMIC DNA]</scope>
    <source>
        <strain evidence="3 4">CGMCC 1.3240</strain>
    </source>
</reference>